<accession>A0A3G5AHJ8</accession>
<reference evidence="3" key="1">
    <citation type="submission" date="2018-10" db="EMBL/GenBank/DDBJ databases">
        <title>Hidden diversity of soil giant viruses.</title>
        <authorList>
            <person name="Schulz F."/>
            <person name="Alteio L."/>
            <person name="Goudeau D."/>
            <person name="Ryan E.M."/>
            <person name="Malmstrom R.R."/>
            <person name="Blanchard J."/>
            <person name="Woyke T."/>
        </authorList>
    </citation>
    <scope>NUCLEOTIDE SEQUENCE</scope>
    <source>
        <strain evidence="3">SYV1</strain>
    </source>
</reference>
<dbReference type="PANTHER" id="PTHR35596">
    <property type="entry name" value="DUF2263 DOMAIN-CONTAINING PROTEIN"/>
    <property type="match status" value="1"/>
</dbReference>
<sequence>MSAFHSKVSQLSEYELQMISVWEHTKRVSKRMTKQPSPAIKYDIDKLLNKCSNEYKCLNESPLQSGVNEIIESLTSLHLQDKKVKQEKNENENEQQEMNKIKHSNPVIDVEDADTFQLAAQYVNEYKLNPLVLNMASDFKPGGGVKNGRTAQEEVLFRCSNAHITHEEKLYPLTSTDILYSAHVTVLKEKDYTLLKKPFQVGMVSCAALRRPEVTMNMNSSKYKHVKDMELMRRKIYAMFELAILYKHDALVLGAFGGGVFRNPSFQVAELFQDAIKIYGRHFKRIGFAVLVVQKPRDQLNLLAFKPLVHLFI</sequence>
<feature type="coiled-coil region" evidence="1">
    <location>
        <begin position="77"/>
        <end position="104"/>
    </location>
</feature>
<dbReference type="InterPro" id="IPR043472">
    <property type="entry name" value="Macro_dom-like"/>
</dbReference>
<dbReference type="InterPro" id="IPR012664">
    <property type="entry name" value="CHP02452"/>
</dbReference>
<name>A0A3G5AHJ8_9VIRU</name>
<feature type="domain" description="Microbial-type PARG catalytic" evidence="2">
    <location>
        <begin position="86"/>
        <end position="188"/>
    </location>
</feature>
<evidence type="ECO:0000256" key="1">
    <source>
        <dbReference type="SAM" id="Coils"/>
    </source>
</evidence>
<organism evidence="3">
    <name type="scientific">Sylvanvirus sp</name>
    <dbReference type="NCBI Taxonomy" id="2487774"/>
    <lineage>
        <taxon>Viruses</taxon>
    </lineage>
</organism>
<evidence type="ECO:0000259" key="2">
    <source>
        <dbReference type="Pfam" id="PF10021"/>
    </source>
</evidence>
<gene>
    <name evidence="3" type="ORF">Sylvanvirus6_26</name>
</gene>
<dbReference type="NCBIfam" id="TIGR02452">
    <property type="entry name" value="TIGR02452 family protein"/>
    <property type="match status" value="1"/>
</dbReference>
<dbReference type="PANTHER" id="PTHR35596:SF1">
    <property type="entry name" value="MICROBIAL-TYPE PARG CATALYTIC DOMAIN-CONTAINING PROTEIN"/>
    <property type="match status" value="1"/>
</dbReference>
<proteinExistence type="predicted"/>
<dbReference type="Pfam" id="PF10021">
    <property type="entry name" value="PARG_cat_microb"/>
    <property type="match status" value="1"/>
</dbReference>
<evidence type="ECO:0000313" key="3">
    <source>
        <dbReference type="EMBL" id="AYV86685.1"/>
    </source>
</evidence>
<dbReference type="EMBL" id="MK072512">
    <property type="protein sequence ID" value="AYV86685.1"/>
    <property type="molecule type" value="Genomic_DNA"/>
</dbReference>
<protein>
    <recommendedName>
        <fullName evidence="2">Microbial-type PARG catalytic domain-containing protein</fullName>
    </recommendedName>
</protein>
<keyword evidence="1" id="KW-0175">Coiled coil</keyword>
<dbReference type="InterPro" id="IPR019261">
    <property type="entry name" value="PARG_cat_microbial"/>
</dbReference>
<dbReference type="Gene3D" id="3.40.220.10">
    <property type="entry name" value="Leucine Aminopeptidase, subunit E, domain 1"/>
    <property type="match status" value="1"/>
</dbReference>